<keyword evidence="2" id="KW-1185">Reference proteome</keyword>
<name>A0ABQ7KWW3_BRACM</name>
<gene>
    <name evidence="1" type="primary">A07p014230.1_BraROA</name>
    <name evidence="1" type="ORF">IGI04_026304</name>
</gene>
<evidence type="ECO:0000313" key="1">
    <source>
        <dbReference type="EMBL" id="KAG5378462.1"/>
    </source>
</evidence>
<evidence type="ECO:0000313" key="2">
    <source>
        <dbReference type="Proteomes" id="UP000823674"/>
    </source>
</evidence>
<organism evidence="1 2">
    <name type="scientific">Brassica rapa subsp. trilocularis</name>
    <dbReference type="NCBI Taxonomy" id="1813537"/>
    <lineage>
        <taxon>Eukaryota</taxon>
        <taxon>Viridiplantae</taxon>
        <taxon>Streptophyta</taxon>
        <taxon>Embryophyta</taxon>
        <taxon>Tracheophyta</taxon>
        <taxon>Spermatophyta</taxon>
        <taxon>Magnoliopsida</taxon>
        <taxon>eudicotyledons</taxon>
        <taxon>Gunneridae</taxon>
        <taxon>Pentapetalae</taxon>
        <taxon>rosids</taxon>
        <taxon>malvids</taxon>
        <taxon>Brassicales</taxon>
        <taxon>Brassicaceae</taxon>
        <taxon>Brassiceae</taxon>
        <taxon>Brassica</taxon>
    </lineage>
</organism>
<accession>A0ABQ7KWW3</accession>
<protein>
    <submittedName>
        <fullName evidence="1">Uncharacterized protein</fullName>
    </submittedName>
</protein>
<sequence>MSFLLRLPQTHLRKIFRPVLASRPVSKSNPFHHTLQICVWKVRNKVAGQIGDAYLCYDRLSPITPEKKPERRSNRRP</sequence>
<reference evidence="1 2" key="1">
    <citation type="submission" date="2021-03" db="EMBL/GenBank/DDBJ databases">
        <authorList>
            <person name="King G.J."/>
            <person name="Bancroft I."/>
            <person name="Baten A."/>
            <person name="Bloomfield J."/>
            <person name="Borpatragohain P."/>
            <person name="He Z."/>
            <person name="Irish N."/>
            <person name="Irwin J."/>
            <person name="Liu K."/>
            <person name="Mauleon R.P."/>
            <person name="Moore J."/>
            <person name="Morris R."/>
            <person name="Ostergaard L."/>
            <person name="Wang B."/>
            <person name="Wells R."/>
        </authorList>
    </citation>
    <scope>NUCLEOTIDE SEQUENCE [LARGE SCALE GENOMIC DNA]</scope>
    <source>
        <strain evidence="1">R-o-18</strain>
        <tissue evidence="1">Leaf</tissue>
    </source>
</reference>
<comment type="caution">
    <text evidence="1">The sequence shown here is derived from an EMBL/GenBank/DDBJ whole genome shotgun (WGS) entry which is preliminary data.</text>
</comment>
<dbReference type="EMBL" id="JADBGQ010000009">
    <property type="protein sequence ID" value="KAG5378462.1"/>
    <property type="molecule type" value="Genomic_DNA"/>
</dbReference>
<proteinExistence type="predicted"/>
<dbReference type="Proteomes" id="UP000823674">
    <property type="component" value="Chromosome A07"/>
</dbReference>